<name>A0AAV4GGD5_9GAST</name>
<dbReference type="GO" id="GO:0016020">
    <property type="term" value="C:membrane"/>
    <property type="evidence" value="ECO:0007669"/>
    <property type="project" value="InterPro"/>
</dbReference>
<protein>
    <recommendedName>
        <fullName evidence="4">Peptidase S1 domain-containing protein</fullName>
    </recommendedName>
</protein>
<comment type="caution">
    <text evidence="2">The sequence shown here is derived from an EMBL/GenBank/DDBJ whole genome shotgun (WGS) entry which is preliminary data.</text>
</comment>
<dbReference type="EMBL" id="BMAT01012050">
    <property type="protein sequence ID" value="GFR84299.1"/>
    <property type="molecule type" value="Genomic_DNA"/>
</dbReference>
<evidence type="ECO:0000313" key="2">
    <source>
        <dbReference type="EMBL" id="GFR84299.1"/>
    </source>
</evidence>
<sequence>MAGNTLSLVFPIPCVSLRSAVACPLLVLIFAALCDCSSDPTRDAYRRVKTKVLSHPYAVDKIPPKILSVNEVEKTVSVAALIAVGWDEPAFAWDPTNESIFAIGVSSTDIWTPCLVNTLVRVKVKLAIV</sequence>
<dbReference type="AlphaFoldDB" id="A0AAV4GGD5"/>
<evidence type="ECO:0000313" key="3">
    <source>
        <dbReference type="Proteomes" id="UP000762676"/>
    </source>
</evidence>
<accession>A0AAV4GGD5</accession>
<dbReference type="GO" id="GO:0005230">
    <property type="term" value="F:extracellular ligand-gated monoatomic ion channel activity"/>
    <property type="evidence" value="ECO:0007669"/>
    <property type="project" value="InterPro"/>
</dbReference>
<dbReference type="Gene3D" id="2.70.170.10">
    <property type="entry name" value="Neurotransmitter-gated ion-channel ligand-binding domain"/>
    <property type="match status" value="1"/>
</dbReference>
<keyword evidence="1" id="KW-0732">Signal</keyword>
<keyword evidence="3" id="KW-1185">Reference proteome</keyword>
<dbReference type="Proteomes" id="UP000762676">
    <property type="component" value="Unassembled WGS sequence"/>
</dbReference>
<proteinExistence type="predicted"/>
<feature type="chain" id="PRO_5043461511" description="Peptidase S1 domain-containing protein" evidence="1">
    <location>
        <begin position="23"/>
        <end position="129"/>
    </location>
</feature>
<evidence type="ECO:0000256" key="1">
    <source>
        <dbReference type="SAM" id="SignalP"/>
    </source>
</evidence>
<gene>
    <name evidence="2" type="ORF">ElyMa_005995700</name>
</gene>
<reference evidence="2 3" key="1">
    <citation type="journal article" date="2021" name="Elife">
        <title>Chloroplast acquisition without the gene transfer in kleptoplastic sea slugs, Plakobranchus ocellatus.</title>
        <authorList>
            <person name="Maeda T."/>
            <person name="Takahashi S."/>
            <person name="Yoshida T."/>
            <person name="Shimamura S."/>
            <person name="Takaki Y."/>
            <person name="Nagai Y."/>
            <person name="Toyoda A."/>
            <person name="Suzuki Y."/>
            <person name="Arimoto A."/>
            <person name="Ishii H."/>
            <person name="Satoh N."/>
            <person name="Nishiyama T."/>
            <person name="Hasebe M."/>
            <person name="Maruyama T."/>
            <person name="Minagawa J."/>
            <person name="Obokata J."/>
            <person name="Shigenobu S."/>
        </authorList>
    </citation>
    <scope>NUCLEOTIDE SEQUENCE [LARGE SCALE GENOMIC DNA]</scope>
</reference>
<dbReference type="InterPro" id="IPR036734">
    <property type="entry name" value="Neur_chan_lig-bd_sf"/>
</dbReference>
<feature type="signal peptide" evidence="1">
    <location>
        <begin position="1"/>
        <end position="22"/>
    </location>
</feature>
<evidence type="ECO:0008006" key="4">
    <source>
        <dbReference type="Google" id="ProtNLM"/>
    </source>
</evidence>
<organism evidence="2 3">
    <name type="scientific">Elysia marginata</name>
    <dbReference type="NCBI Taxonomy" id="1093978"/>
    <lineage>
        <taxon>Eukaryota</taxon>
        <taxon>Metazoa</taxon>
        <taxon>Spiralia</taxon>
        <taxon>Lophotrochozoa</taxon>
        <taxon>Mollusca</taxon>
        <taxon>Gastropoda</taxon>
        <taxon>Heterobranchia</taxon>
        <taxon>Euthyneura</taxon>
        <taxon>Panpulmonata</taxon>
        <taxon>Sacoglossa</taxon>
        <taxon>Placobranchoidea</taxon>
        <taxon>Plakobranchidae</taxon>
        <taxon>Elysia</taxon>
    </lineage>
</organism>
<dbReference type="SUPFAM" id="SSF63712">
    <property type="entry name" value="Nicotinic receptor ligand binding domain-like"/>
    <property type="match status" value="1"/>
</dbReference>